<dbReference type="Pfam" id="PF00583">
    <property type="entry name" value="Acetyltransf_1"/>
    <property type="match status" value="1"/>
</dbReference>
<sequence length="157" mass="17674">MSVQEPALTLRPALEADERFLFELRKATMTEHLARAGEFVDDTQHFARLRYRYDAAQVICVDGAPAGLLKAYRTETEWFVVQVQIAPEHQGRGIGERALQTVLQAAQADAVPVSLKVLKGNPARRLYERLGFEIVAEEEIEFLMRRAPHASAKTQAK</sequence>
<evidence type="ECO:0000259" key="3">
    <source>
        <dbReference type="PROSITE" id="PS51186"/>
    </source>
</evidence>
<accession>A0A6N6W6L3</accession>
<protein>
    <submittedName>
        <fullName evidence="4">GNAT family N-acetyltransferase</fullName>
    </submittedName>
</protein>
<evidence type="ECO:0000256" key="2">
    <source>
        <dbReference type="ARBA" id="ARBA00023315"/>
    </source>
</evidence>
<comment type="caution">
    <text evidence="4">The sequence shown here is derived from an EMBL/GenBank/DDBJ whole genome shotgun (WGS) entry which is preliminary data.</text>
</comment>
<evidence type="ECO:0000313" key="4">
    <source>
        <dbReference type="EMBL" id="KAE8756317.1"/>
    </source>
</evidence>
<proteinExistence type="predicted"/>
<organism evidence="4 5">
    <name type="scientific">Paraburkholderia madseniana</name>
    <dbReference type="NCBI Taxonomy" id="2599607"/>
    <lineage>
        <taxon>Bacteria</taxon>
        <taxon>Pseudomonadati</taxon>
        <taxon>Pseudomonadota</taxon>
        <taxon>Betaproteobacteria</taxon>
        <taxon>Burkholderiales</taxon>
        <taxon>Burkholderiaceae</taxon>
        <taxon>Paraburkholderia</taxon>
    </lineage>
</organism>
<name>A0A6N6W6L3_9BURK</name>
<feature type="domain" description="N-acetyltransferase" evidence="3">
    <location>
        <begin position="8"/>
        <end position="149"/>
    </location>
</feature>
<dbReference type="OrthoDB" id="5525374at2"/>
<dbReference type="AlphaFoldDB" id="A0A6N6W6L3"/>
<dbReference type="InterPro" id="IPR050680">
    <property type="entry name" value="YpeA/RimI_acetyltransf"/>
</dbReference>
<dbReference type="InterPro" id="IPR016181">
    <property type="entry name" value="Acyl_CoA_acyltransferase"/>
</dbReference>
<keyword evidence="1 4" id="KW-0808">Transferase</keyword>
<dbReference type="PROSITE" id="PS51186">
    <property type="entry name" value="GNAT"/>
    <property type="match status" value="1"/>
</dbReference>
<evidence type="ECO:0000256" key="1">
    <source>
        <dbReference type="ARBA" id="ARBA00022679"/>
    </source>
</evidence>
<evidence type="ECO:0000313" key="5">
    <source>
        <dbReference type="Proteomes" id="UP000463700"/>
    </source>
</evidence>
<dbReference type="PANTHER" id="PTHR43420:SF51">
    <property type="entry name" value="PEPTIDYL-LYSINE N-ACETYLTRANSFERASE YIAC"/>
    <property type="match status" value="1"/>
</dbReference>
<dbReference type="EMBL" id="VOSW01000066">
    <property type="protein sequence ID" value="KAE8756317.1"/>
    <property type="molecule type" value="Genomic_DNA"/>
</dbReference>
<dbReference type="GO" id="GO:0016747">
    <property type="term" value="F:acyltransferase activity, transferring groups other than amino-acyl groups"/>
    <property type="evidence" value="ECO:0007669"/>
    <property type="project" value="InterPro"/>
</dbReference>
<keyword evidence="2" id="KW-0012">Acyltransferase</keyword>
<dbReference type="Proteomes" id="UP000463700">
    <property type="component" value="Unassembled WGS sequence"/>
</dbReference>
<dbReference type="Gene3D" id="3.40.630.30">
    <property type="match status" value="1"/>
</dbReference>
<dbReference type="SUPFAM" id="SSF55729">
    <property type="entry name" value="Acyl-CoA N-acyltransferases (Nat)"/>
    <property type="match status" value="1"/>
</dbReference>
<dbReference type="CDD" id="cd04301">
    <property type="entry name" value="NAT_SF"/>
    <property type="match status" value="1"/>
</dbReference>
<reference evidence="4 5" key="1">
    <citation type="journal article" date="2020" name="Int. J. Syst. Evol. Microbiol.">
        <title>Paraburkholderia madseniana sp. nov., a phenolic acid-degrading bacterium isolated from acidic forest soil.</title>
        <authorList>
            <person name="Wilhelm R.C."/>
            <person name="Murphy S.J.L."/>
            <person name="Feriancek N.M."/>
            <person name="Karasz D.C."/>
            <person name="DeRito C.M."/>
            <person name="Newman J.D."/>
            <person name="Buckley D.H."/>
        </authorList>
    </citation>
    <scope>NUCLEOTIDE SEQUENCE [LARGE SCALE GENOMIC DNA]</scope>
    <source>
        <strain evidence="4 5">RP11</strain>
    </source>
</reference>
<dbReference type="RefSeq" id="WP_154565210.1">
    <property type="nucleotide sequence ID" value="NZ_JAMXWG010000023.1"/>
</dbReference>
<dbReference type="InterPro" id="IPR000182">
    <property type="entry name" value="GNAT_dom"/>
</dbReference>
<dbReference type="PANTHER" id="PTHR43420">
    <property type="entry name" value="ACETYLTRANSFERASE"/>
    <property type="match status" value="1"/>
</dbReference>
<gene>
    <name evidence="4" type="ORF">FSO04_29790</name>
</gene>